<proteinExistence type="predicted"/>
<dbReference type="Proteomes" id="UP000008192">
    <property type="component" value="Chromosome"/>
</dbReference>
<evidence type="ECO:0000313" key="2">
    <source>
        <dbReference type="Proteomes" id="UP000008192"/>
    </source>
</evidence>
<dbReference type="AlphaFoldDB" id="A0AAU8PEH6"/>
<gene>
    <name evidence="1" type="ordered locus">TPEGAU_0908a</name>
</gene>
<reference evidence="2" key="1">
    <citation type="journal article" date="2012" name="PLoS Negl. Trop. Dis.">
        <title>Whole genome sequences of three Treponema pallidum ssp. pertenue strains: yaws and syphilis treponemes differ in less than 0.2% of the genome sequence.</title>
        <authorList>
            <person name="Cejkova D."/>
            <person name="Zobanikova M."/>
            <person name="Chen L."/>
            <person name="Pospisilova P."/>
            <person name="Strouhal M."/>
            <person name="Qin X."/>
            <person name="Mikalova L."/>
            <person name="Norris S.J."/>
            <person name="Muzny D.M."/>
            <person name="Gibbs R.A."/>
            <person name="Fulton L.L."/>
            <person name="Sodergren E."/>
            <person name="Weinstock G.M."/>
            <person name="Smajs D."/>
        </authorList>
    </citation>
    <scope>NUCLEOTIDE SEQUENCE [LARGE SCALE GENOMIC DNA]</scope>
    <source>
        <strain evidence="2">Gauthier</strain>
    </source>
</reference>
<evidence type="ECO:0000313" key="1">
    <source>
        <dbReference type="EMBL" id="AEZ60179.1"/>
    </source>
</evidence>
<dbReference type="KEGG" id="tpg:TPEGAU_0908a"/>
<accession>A0AAU8PEH6</accession>
<dbReference type="EMBL" id="CP002376">
    <property type="protein sequence ID" value="AEZ60179.1"/>
    <property type="molecule type" value="Genomic_DNA"/>
</dbReference>
<name>A0AAU8PEH6_TREPG</name>
<organism evidence="1 2">
    <name type="scientific">Treponema pallidum subsp. pertenue (strain Gauthier)</name>
    <dbReference type="NCBI Taxonomy" id="491080"/>
    <lineage>
        <taxon>Bacteria</taxon>
        <taxon>Pseudomonadati</taxon>
        <taxon>Spirochaetota</taxon>
        <taxon>Spirochaetia</taxon>
        <taxon>Spirochaetales</taxon>
        <taxon>Treponemataceae</taxon>
        <taxon>Treponema</taxon>
    </lineage>
</organism>
<sequence>MEREYTLHSNAIGIFAHRKGAPDAAIFKTQNEPFVSLDALCFSLHYFEMHTYGVPDAERFSWFLSLLVFNLLDEVATHSLTP</sequence>
<protein>
    <submittedName>
        <fullName evidence="1">Uncharacterized protein</fullName>
    </submittedName>
</protein>